<dbReference type="InterPro" id="IPR017853">
    <property type="entry name" value="GH"/>
</dbReference>
<dbReference type="EMBL" id="JAAIYO010000002">
    <property type="protein sequence ID" value="MBE4748093.1"/>
    <property type="molecule type" value="Genomic_DNA"/>
</dbReference>
<dbReference type="Gene3D" id="3.20.20.80">
    <property type="entry name" value="Glycosidases"/>
    <property type="match status" value="1"/>
</dbReference>
<dbReference type="Pfam" id="PF16586">
    <property type="entry name" value="DUF5060"/>
    <property type="match status" value="1"/>
</dbReference>
<evidence type="ECO:0000256" key="5">
    <source>
        <dbReference type="RuleBase" id="RU361153"/>
    </source>
</evidence>
<dbReference type="PROSITE" id="PS51257">
    <property type="entry name" value="PROKAR_LIPOPROTEIN"/>
    <property type="match status" value="1"/>
</dbReference>
<keyword evidence="9" id="KW-1185">Reference proteome</keyword>
<dbReference type="InterPro" id="IPR045053">
    <property type="entry name" value="MAN-like"/>
</dbReference>
<dbReference type="PROSITE" id="PS50194">
    <property type="entry name" value="FILAMIN_REPEAT"/>
    <property type="match status" value="1"/>
</dbReference>
<dbReference type="InterPro" id="IPR032260">
    <property type="entry name" value="DUF5060"/>
</dbReference>
<dbReference type="PANTHER" id="PTHR31451">
    <property type="match status" value="1"/>
</dbReference>
<accession>A0ABR9PJJ0</accession>
<dbReference type="InterPro" id="IPR013783">
    <property type="entry name" value="Ig-like_fold"/>
</dbReference>
<evidence type="ECO:0000313" key="9">
    <source>
        <dbReference type="Proteomes" id="UP001516472"/>
    </source>
</evidence>
<keyword evidence="3 5" id="KW-0378">Hydrolase</keyword>
<comment type="caution">
    <text evidence="8">The sequence shown here is derived from an EMBL/GenBank/DDBJ whole genome shotgun (WGS) entry which is preliminary data.</text>
</comment>
<evidence type="ECO:0000313" key="8">
    <source>
        <dbReference type="EMBL" id="MBE4748093.1"/>
    </source>
</evidence>
<evidence type="ECO:0000256" key="1">
    <source>
        <dbReference type="ARBA" id="ARBA00001678"/>
    </source>
</evidence>
<evidence type="ECO:0000259" key="6">
    <source>
        <dbReference type="Pfam" id="PF00150"/>
    </source>
</evidence>
<evidence type="ECO:0000256" key="3">
    <source>
        <dbReference type="ARBA" id="ARBA00022801"/>
    </source>
</evidence>
<feature type="domain" description="DUF5060" evidence="7">
    <location>
        <begin position="36"/>
        <end position="103"/>
    </location>
</feature>
<dbReference type="Proteomes" id="UP001516472">
    <property type="component" value="Unassembled WGS sequence"/>
</dbReference>
<comment type="catalytic activity">
    <reaction evidence="1">
        <text>Random hydrolysis of (1-&gt;4)-beta-D-mannosidic linkages in mannans, galactomannans and glucomannans.</text>
        <dbReference type="EC" id="3.2.1.78"/>
    </reaction>
</comment>
<dbReference type="RefSeq" id="WP_193347536.1">
    <property type="nucleotide sequence ID" value="NZ_CBCSIP010000144.1"/>
</dbReference>
<comment type="similarity">
    <text evidence="5">Belongs to the glycosyl hydrolase 5 (cellulase A) family.</text>
</comment>
<evidence type="ECO:0000259" key="7">
    <source>
        <dbReference type="Pfam" id="PF16586"/>
    </source>
</evidence>
<evidence type="ECO:0000256" key="4">
    <source>
        <dbReference type="ARBA" id="ARBA00023295"/>
    </source>
</evidence>
<gene>
    <name evidence="8" type="ORF">G4177_07855</name>
</gene>
<dbReference type="Pfam" id="PF00150">
    <property type="entry name" value="Cellulase"/>
    <property type="match status" value="1"/>
</dbReference>
<dbReference type="Gene3D" id="2.60.40.10">
    <property type="entry name" value="Immunoglobulins"/>
    <property type="match status" value="1"/>
</dbReference>
<name>A0ABR9PJJ0_9BACT</name>
<proteinExistence type="inferred from homology"/>
<sequence>MSPRRDGWRVSLLVVVALLGCASSRPLPSAGPVLQEVERFARFESDFDVPGLTRAPDDVAVHARFVAPSGREVVVGGFPVEGGGFRVRFTPQEVGEYGYRIHADGGQGAREVASGRFVSRPSTRRGFVRRSTVSAHHLAWEDGTPFLPLGENRFNVYDPTWNHGQQSAPDYIAGMAARGMNTLRIFIFTDCEREEPAPGPQPGCLEPRPGVFDAQVAARYDAIFAAAEQHGLQVVLTLFAVGFTPGETWKSWEDNPYSTARGGPAAMPDDFFDRPELAERRLRYVLARYGASPSLLAVDLLNEPEWDGNVGEATWRPWAERLATTWHAEDPYGHLVTVGSVGLHWNVDGDERPWYASPRNDLLQWHLYGEDFYQVHALAAELTRKVAETWGYDKPILCGEFGYGGEDRATFDHTHVGIWVTTFSGAGGLAHSAPPFTEDSDVPMTPERGRHFRVLADFLARLPPGPPLLPLAAPGASPGGTRAWALGRPGLQALWVMGAKEGYGQPVSDARVLVRLEPGRYRVTWWDDVTGAVLGREERTMSGPETSLGVPAFTRHAAGMLEAMR</sequence>
<dbReference type="EC" id="3.2.1.78" evidence="2"/>
<dbReference type="InterPro" id="IPR017868">
    <property type="entry name" value="Filamin/ABP280_repeat-like"/>
</dbReference>
<organism evidence="8 9">
    <name type="scientific">Corallococcus soli</name>
    <dbReference type="NCBI Taxonomy" id="2710757"/>
    <lineage>
        <taxon>Bacteria</taxon>
        <taxon>Pseudomonadati</taxon>
        <taxon>Myxococcota</taxon>
        <taxon>Myxococcia</taxon>
        <taxon>Myxococcales</taxon>
        <taxon>Cystobacterineae</taxon>
        <taxon>Myxococcaceae</taxon>
        <taxon>Corallococcus</taxon>
    </lineage>
</organism>
<dbReference type="InterPro" id="IPR001547">
    <property type="entry name" value="Glyco_hydro_5"/>
</dbReference>
<reference evidence="8 9" key="1">
    <citation type="submission" date="2020-02" db="EMBL/GenBank/DDBJ databases">
        <authorList>
            <person name="Babadi Z.K."/>
            <person name="Risdian C."/>
            <person name="Ebrahimipour G.H."/>
            <person name="Wink J."/>
        </authorList>
    </citation>
    <scope>NUCLEOTIDE SEQUENCE [LARGE SCALE GENOMIC DNA]</scope>
    <source>
        <strain evidence="8 9">ZKHCc1 1396</strain>
    </source>
</reference>
<keyword evidence="4 5" id="KW-0326">Glycosidase</keyword>
<feature type="domain" description="Glycoside hydrolase family 5" evidence="6">
    <location>
        <begin position="161"/>
        <end position="422"/>
    </location>
</feature>
<protein>
    <recommendedName>
        <fullName evidence="2">mannan endo-1,4-beta-mannosidase</fullName>
        <ecNumber evidence="2">3.2.1.78</ecNumber>
    </recommendedName>
</protein>
<dbReference type="SUPFAM" id="SSF51445">
    <property type="entry name" value="(Trans)glycosidases"/>
    <property type="match status" value="1"/>
</dbReference>
<evidence type="ECO:0000256" key="2">
    <source>
        <dbReference type="ARBA" id="ARBA00012706"/>
    </source>
</evidence>